<name>A0AAJ0HDM4_9PEZI</name>
<keyword evidence="4" id="KW-1185">Reference proteome</keyword>
<accession>A0AAJ0HDM4</accession>
<protein>
    <submittedName>
        <fullName evidence="3">Uncharacterized protein</fullName>
    </submittedName>
</protein>
<feature type="region of interest" description="Disordered" evidence="2">
    <location>
        <begin position="52"/>
        <end position="127"/>
    </location>
</feature>
<dbReference type="Proteomes" id="UP001275084">
    <property type="component" value="Unassembled WGS sequence"/>
</dbReference>
<feature type="compositionally biased region" description="Acidic residues" evidence="2">
    <location>
        <begin position="109"/>
        <end position="120"/>
    </location>
</feature>
<sequence length="352" mass="40941">MRNKSSKLFDPLRAKETLRIEMPRRPQKTFRDLPSWYHRVLQFSYRADDRDVEPWDFDEDISDLEEDKTQAGDGDKQPKEGEEDEGEDKGENCECDREDPDCDCQCGSDDYESGEDDDIESEKSYNDSDADYYYMLKEMREERKREFLEEKLEYQKEEEQAREEERVMEKEVLAAHKSLEKGEKQGNKTPLDPLAGQLFKIFCSDYIDHCFVPPYRTKMVEFYRVGDDHQAIPGRPEPGGETDMIYGDMHLDSCTHCQFGPLCPPIHASQQAVKVETTDGKHELSFKFISDGYLSVEVSRELLSMARGDLPLLDLPLAAPEVFEFVGIKRDLEKEKAEMQQRHVGRRSPDSR</sequence>
<reference evidence="3" key="1">
    <citation type="journal article" date="2023" name="Mol. Phylogenet. Evol.">
        <title>Genome-scale phylogeny and comparative genomics of the fungal order Sordariales.</title>
        <authorList>
            <person name="Hensen N."/>
            <person name="Bonometti L."/>
            <person name="Westerberg I."/>
            <person name="Brannstrom I.O."/>
            <person name="Guillou S."/>
            <person name="Cros-Aarteil S."/>
            <person name="Calhoun S."/>
            <person name="Haridas S."/>
            <person name="Kuo A."/>
            <person name="Mondo S."/>
            <person name="Pangilinan J."/>
            <person name="Riley R."/>
            <person name="LaButti K."/>
            <person name="Andreopoulos B."/>
            <person name="Lipzen A."/>
            <person name="Chen C."/>
            <person name="Yan M."/>
            <person name="Daum C."/>
            <person name="Ng V."/>
            <person name="Clum A."/>
            <person name="Steindorff A."/>
            <person name="Ohm R.A."/>
            <person name="Martin F."/>
            <person name="Silar P."/>
            <person name="Natvig D.O."/>
            <person name="Lalanne C."/>
            <person name="Gautier V."/>
            <person name="Ament-Velasquez S.L."/>
            <person name="Kruys A."/>
            <person name="Hutchinson M.I."/>
            <person name="Powell A.J."/>
            <person name="Barry K."/>
            <person name="Miller A.N."/>
            <person name="Grigoriev I.V."/>
            <person name="Debuchy R."/>
            <person name="Gladieux P."/>
            <person name="Hiltunen Thoren M."/>
            <person name="Johannesson H."/>
        </authorList>
    </citation>
    <scope>NUCLEOTIDE SEQUENCE</scope>
    <source>
        <strain evidence="3">CBS 955.72</strain>
    </source>
</reference>
<keyword evidence="1" id="KW-0175">Coiled coil</keyword>
<feature type="coiled-coil region" evidence="1">
    <location>
        <begin position="138"/>
        <end position="174"/>
    </location>
</feature>
<reference evidence="3" key="2">
    <citation type="submission" date="2023-06" db="EMBL/GenBank/DDBJ databases">
        <authorList>
            <consortium name="Lawrence Berkeley National Laboratory"/>
            <person name="Haridas S."/>
            <person name="Hensen N."/>
            <person name="Bonometti L."/>
            <person name="Westerberg I."/>
            <person name="Brannstrom I.O."/>
            <person name="Guillou S."/>
            <person name="Cros-Aarteil S."/>
            <person name="Calhoun S."/>
            <person name="Kuo A."/>
            <person name="Mondo S."/>
            <person name="Pangilinan J."/>
            <person name="Riley R."/>
            <person name="Labutti K."/>
            <person name="Andreopoulos B."/>
            <person name="Lipzen A."/>
            <person name="Chen C."/>
            <person name="Yanf M."/>
            <person name="Daum C."/>
            <person name="Ng V."/>
            <person name="Clum A."/>
            <person name="Steindorff A."/>
            <person name="Ohm R."/>
            <person name="Martin F."/>
            <person name="Silar P."/>
            <person name="Natvig D."/>
            <person name="Lalanne C."/>
            <person name="Gautier V."/>
            <person name="Ament-Velasquez S.L."/>
            <person name="Kruys A."/>
            <person name="Hutchinson M.I."/>
            <person name="Powell A.J."/>
            <person name="Barry K."/>
            <person name="Miller A.N."/>
            <person name="Grigoriev I.V."/>
            <person name="Debuchy R."/>
            <person name="Gladieux P."/>
            <person name="Thoren M.H."/>
            <person name="Johannesson H."/>
        </authorList>
    </citation>
    <scope>NUCLEOTIDE SEQUENCE</scope>
    <source>
        <strain evidence="3">CBS 955.72</strain>
    </source>
</reference>
<proteinExistence type="predicted"/>
<comment type="caution">
    <text evidence="3">The sequence shown here is derived from an EMBL/GenBank/DDBJ whole genome shotgun (WGS) entry which is preliminary data.</text>
</comment>
<evidence type="ECO:0000256" key="1">
    <source>
        <dbReference type="SAM" id="Coils"/>
    </source>
</evidence>
<feature type="compositionally biased region" description="Acidic residues" evidence="2">
    <location>
        <begin position="54"/>
        <end position="66"/>
    </location>
</feature>
<feature type="compositionally biased region" description="Basic and acidic residues" evidence="2">
    <location>
        <begin position="10"/>
        <end position="24"/>
    </location>
</feature>
<evidence type="ECO:0000313" key="4">
    <source>
        <dbReference type="Proteomes" id="UP001275084"/>
    </source>
</evidence>
<feature type="region of interest" description="Disordered" evidence="2">
    <location>
        <begin position="1"/>
        <end position="26"/>
    </location>
</feature>
<evidence type="ECO:0000256" key="2">
    <source>
        <dbReference type="SAM" id="MobiDB-lite"/>
    </source>
</evidence>
<dbReference type="AlphaFoldDB" id="A0AAJ0HDM4"/>
<organism evidence="3 4">
    <name type="scientific">Lasiosphaeria hispida</name>
    <dbReference type="NCBI Taxonomy" id="260671"/>
    <lineage>
        <taxon>Eukaryota</taxon>
        <taxon>Fungi</taxon>
        <taxon>Dikarya</taxon>
        <taxon>Ascomycota</taxon>
        <taxon>Pezizomycotina</taxon>
        <taxon>Sordariomycetes</taxon>
        <taxon>Sordariomycetidae</taxon>
        <taxon>Sordariales</taxon>
        <taxon>Lasiosphaeriaceae</taxon>
        <taxon>Lasiosphaeria</taxon>
    </lineage>
</organism>
<dbReference type="EMBL" id="JAUIQD010000005">
    <property type="protein sequence ID" value="KAK3348870.1"/>
    <property type="molecule type" value="Genomic_DNA"/>
</dbReference>
<feature type="compositionally biased region" description="Basic and acidic residues" evidence="2">
    <location>
        <begin position="67"/>
        <end position="80"/>
    </location>
</feature>
<gene>
    <name evidence="3" type="ORF">B0T25DRAFT_546695</name>
</gene>
<evidence type="ECO:0000313" key="3">
    <source>
        <dbReference type="EMBL" id="KAK3348870.1"/>
    </source>
</evidence>